<evidence type="ECO:0000259" key="2">
    <source>
        <dbReference type="Pfam" id="PF23550"/>
    </source>
</evidence>
<dbReference type="RefSeq" id="XP_035348665.1">
    <property type="nucleotide sequence ID" value="XM_035492772.1"/>
</dbReference>
<proteinExistence type="predicted"/>
<feature type="domain" description="DNA repair protein rhp7 treble clef" evidence="2">
    <location>
        <begin position="114"/>
        <end position="151"/>
    </location>
</feature>
<feature type="compositionally biased region" description="Basic and acidic residues" evidence="1">
    <location>
        <begin position="79"/>
        <end position="93"/>
    </location>
</feature>
<organism evidence="3 4">
    <name type="scientific">Talaromyces rugulosus</name>
    <name type="common">Penicillium rugulosum</name>
    <dbReference type="NCBI Taxonomy" id="121627"/>
    <lineage>
        <taxon>Eukaryota</taxon>
        <taxon>Fungi</taxon>
        <taxon>Dikarya</taxon>
        <taxon>Ascomycota</taxon>
        <taxon>Pezizomycotina</taxon>
        <taxon>Eurotiomycetes</taxon>
        <taxon>Eurotiomycetidae</taxon>
        <taxon>Eurotiales</taxon>
        <taxon>Trichocomaceae</taxon>
        <taxon>Talaromyces</taxon>
        <taxon>Talaromyces sect. Islandici</taxon>
    </lineage>
</organism>
<dbReference type="PANTHER" id="PTHR13318:SF234">
    <property type="entry name" value="RNI-LIKE PROTEIN"/>
    <property type="match status" value="1"/>
</dbReference>
<dbReference type="InterPro" id="IPR006553">
    <property type="entry name" value="Leu-rich_rpt_Cys-con_subtyp"/>
</dbReference>
<keyword evidence="4" id="KW-1185">Reference proteome</keyword>
<reference evidence="4" key="1">
    <citation type="submission" date="2020-06" db="EMBL/GenBank/DDBJ databases">
        <title>A chromosome-scale genome assembly of Talaromyces rugulosus W13939.</title>
        <authorList>
            <person name="Wang B."/>
            <person name="Guo L."/>
            <person name="Ye K."/>
            <person name="Wang L."/>
        </authorList>
    </citation>
    <scope>NUCLEOTIDE SEQUENCE [LARGE SCALE GENOMIC DNA]</scope>
    <source>
        <strain evidence="4">W13939</strain>
    </source>
</reference>
<dbReference type="SUPFAM" id="SSF52047">
    <property type="entry name" value="RNI-like"/>
    <property type="match status" value="1"/>
</dbReference>
<dbReference type="AlphaFoldDB" id="A0A7H8R9S6"/>
<feature type="compositionally biased region" description="Acidic residues" evidence="1">
    <location>
        <begin position="45"/>
        <end position="56"/>
    </location>
</feature>
<dbReference type="KEGG" id="trg:TRUGW13939_09652"/>
<dbReference type="Proteomes" id="UP000509510">
    <property type="component" value="Chromosome V"/>
</dbReference>
<dbReference type="InterPro" id="IPR056451">
    <property type="entry name" value="Znf_Tbcl_Rhp7"/>
</dbReference>
<dbReference type="EMBL" id="CP055902">
    <property type="protein sequence ID" value="QKX62491.1"/>
    <property type="molecule type" value="Genomic_DNA"/>
</dbReference>
<feature type="compositionally biased region" description="Basic residues" evidence="1">
    <location>
        <begin position="157"/>
        <end position="168"/>
    </location>
</feature>
<dbReference type="GeneID" id="55997135"/>
<dbReference type="InterPro" id="IPR032675">
    <property type="entry name" value="LRR_dom_sf"/>
</dbReference>
<dbReference type="GO" id="GO:0031146">
    <property type="term" value="P:SCF-dependent proteasomal ubiquitin-dependent protein catabolic process"/>
    <property type="evidence" value="ECO:0007669"/>
    <property type="project" value="TreeGrafter"/>
</dbReference>
<feature type="region of interest" description="Disordered" evidence="1">
    <location>
        <begin position="1"/>
        <end position="100"/>
    </location>
</feature>
<feature type="region of interest" description="Disordered" evidence="1">
    <location>
        <begin position="153"/>
        <end position="177"/>
    </location>
</feature>
<evidence type="ECO:0000256" key="1">
    <source>
        <dbReference type="SAM" id="MobiDB-lite"/>
    </source>
</evidence>
<evidence type="ECO:0000313" key="4">
    <source>
        <dbReference type="Proteomes" id="UP000509510"/>
    </source>
</evidence>
<accession>A0A7H8R9S6</accession>
<feature type="non-terminal residue" evidence="3">
    <location>
        <position position="582"/>
    </location>
</feature>
<gene>
    <name evidence="3" type="ORF">TRUGW13939_09652</name>
</gene>
<dbReference type="Pfam" id="PF23550">
    <property type="entry name" value="zf_Tbcl_Rhp7"/>
    <property type="match status" value="1"/>
</dbReference>
<sequence length="582" mass="65452">VESTARRQPDQGPSNNISAAQIRDDYERRLREPAREAEREQRENEAEEEEYDDDQSTETPEERKKRKRKEAATLAKIKQTKEFARRKARRAGEPDDDDELLAREMMYQKTRPLPGQLENCEVCSKRFTVSPYSKTGPNGGLLCGKCSKEIANEEKKSKPKKTGPKTARRQNQSKILDGVAAQGSPSLKVADNINDVEEFGDLPSQLLHRLSQILSKRRVLTPRTLQLFLRADLDSINIYDCGKLETGDFEKIFAFMPSLENVNLRFAGQIKDKVFDYMTQRQLKLRRLQLDSSNLVSDSCWRQFFKTLGPQLEALRLSNLDYSFDDETAEIMSKNCTNLRRLKLTLCWKLTDKAIAAISTLPKLEHLSLEPYEIIKPETVTNLIDKLGANLRTLSLKSFHEVNDVSLESIHKNCRRLEKLRLNDNSVCTDKGFASLFTGWSNPPLKFVDVSSTRDVDNANPEGPEEPVGLASDGFIALMKHSGSRLESLDISSCRHVSRSAFESVFSEGQTYPCLKDLDITFHTVVDGFIVSSIFKCCPSIKKLTAFGCSNVGHVKVPAGVALVGGLRAQDSIVVEGDYGMA</sequence>
<dbReference type="FunFam" id="3.80.10.10:FF:000601">
    <property type="entry name" value="DNA repair protein Rad7, protein"/>
    <property type="match status" value="1"/>
</dbReference>
<dbReference type="SMART" id="SM00367">
    <property type="entry name" value="LRR_CC"/>
    <property type="match status" value="5"/>
</dbReference>
<dbReference type="OrthoDB" id="1924287at2759"/>
<name>A0A7H8R9S6_TALRU</name>
<evidence type="ECO:0000313" key="3">
    <source>
        <dbReference type="EMBL" id="QKX62491.1"/>
    </source>
</evidence>
<dbReference type="Gene3D" id="3.80.10.10">
    <property type="entry name" value="Ribonuclease Inhibitor"/>
    <property type="match status" value="2"/>
</dbReference>
<feature type="compositionally biased region" description="Basic and acidic residues" evidence="1">
    <location>
        <begin position="22"/>
        <end position="44"/>
    </location>
</feature>
<protein>
    <recommendedName>
        <fullName evidence="2">DNA repair protein rhp7 treble clef domain-containing protein</fullName>
    </recommendedName>
</protein>
<dbReference type="GO" id="GO:0019005">
    <property type="term" value="C:SCF ubiquitin ligase complex"/>
    <property type="evidence" value="ECO:0007669"/>
    <property type="project" value="TreeGrafter"/>
</dbReference>
<dbReference type="PANTHER" id="PTHR13318">
    <property type="entry name" value="PARTNER OF PAIRED, ISOFORM B-RELATED"/>
    <property type="match status" value="1"/>
</dbReference>